<dbReference type="Proteomes" id="UP000319908">
    <property type="component" value="Unassembled WGS sequence"/>
</dbReference>
<name>A0A5C6BGP0_9BACT</name>
<dbReference type="AlphaFoldDB" id="A0A5C6BGP0"/>
<dbReference type="OrthoDB" id="283083at2"/>
<protein>
    <recommendedName>
        <fullName evidence="4">DUF4381 domain-containing protein</fullName>
    </recommendedName>
</protein>
<organism evidence="2 3">
    <name type="scientific">Allorhodopirellula heiligendammensis</name>
    <dbReference type="NCBI Taxonomy" id="2714739"/>
    <lineage>
        <taxon>Bacteria</taxon>
        <taxon>Pseudomonadati</taxon>
        <taxon>Planctomycetota</taxon>
        <taxon>Planctomycetia</taxon>
        <taxon>Pirellulales</taxon>
        <taxon>Pirellulaceae</taxon>
        <taxon>Allorhodopirellula</taxon>
    </lineage>
</organism>
<comment type="caution">
    <text evidence="2">The sequence shown here is derived from an EMBL/GenBank/DDBJ whole genome shotgun (WGS) entry which is preliminary data.</text>
</comment>
<dbReference type="EMBL" id="SJPU01000003">
    <property type="protein sequence ID" value="TWU10466.1"/>
    <property type="molecule type" value="Genomic_DNA"/>
</dbReference>
<keyword evidence="1" id="KW-1133">Transmembrane helix</keyword>
<sequence length="168" mass="18637">MNDSHDVGSLDSLRDIVELSPVSWWPPAPGWWILLALATALVCFAVWRFWRNWRRNAYRRAAIADLSSATSPAQIAAILKRTALVAYPRIDVASMTGTQWCDWLAKSSGAPVSSRASQQLISGVFQEEEVASLHELSEFATAWIHHHVDARFATEDICDAGTGRPTEC</sequence>
<dbReference type="InterPro" id="IPR025489">
    <property type="entry name" value="DUF4381"/>
</dbReference>
<evidence type="ECO:0000313" key="3">
    <source>
        <dbReference type="Proteomes" id="UP000319908"/>
    </source>
</evidence>
<keyword evidence="1" id="KW-0812">Transmembrane</keyword>
<gene>
    <name evidence="2" type="ORF">Poly21_43700</name>
</gene>
<keyword evidence="3" id="KW-1185">Reference proteome</keyword>
<evidence type="ECO:0008006" key="4">
    <source>
        <dbReference type="Google" id="ProtNLM"/>
    </source>
</evidence>
<feature type="transmembrane region" description="Helical" evidence="1">
    <location>
        <begin position="30"/>
        <end position="50"/>
    </location>
</feature>
<evidence type="ECO:0000256" key="1">
    <source>
        <dbReference type="SAM" id="Phobius"/>
    </source>
</evidence>
<accession>A0A5C6BGP0</accession>
<reference evidence="2 3" key="1">
    <citation type="journal article" date="2020" name="Antonie Van Leeuwenhoek">
        <title>Rhodopirellula heiligendammensis sp. nov., Rhodopirellula pilleata sp. nov., and Rhodopirellula solitaria sp. nov. isolated from natural or artificial marine surfaces in Northern Germany and California, USA, and emended description of the genus Rhodopirellula.</title>
        <authorList>
            <person name="Kallscheuer N."/>
            <person name="Wiegand S."/>
            <person name="Jogler M."/>
            <person name="Boedeker C."/>
            <person name="Peeters S.H."/>
            <person name="Rast P."/>
            <person name="Heuer A."/>
            <person name="Jetten M.S.M."/>
            <person name="Rohde M."/>
            <person name="Jogler C."/>
        </authorList>
    </citation>
    <scope>NUCLEOTIDE SEQUENCE [LARGE SCALE GENOMIC DNA]</scope>
    <source>
        <strain evidence="2 3">Poly21</strain>
    </source>
</reference>
<keyword evidence="1" id="KW-0472">Membrane</keyword>
<dbReference type="Pfam" id="PF14316">
    <property type="entry name" value="DUF4381"/>
    <property type="match status" value="1"/>
</dbReference>
<dbReference type="RefSeq" id="WP_146408920.1">
    <property type="nucleotide sequence ID" value="NZ_SJPU01000003.1"/>
</dbReference>
<proteinExistence type="predicted"/>
<evidence type="ECO:0000313" key="2">
    <source>
        <dbReference type="EMBL" id="TWU10466.1"/>
    </source>
</evidence>